<keyword evidence="7" id="KW-0325">Glycoprotein</keyword>
<evidence type="ECO:0000256" key="7">
    <source>
        <dbReference type="ARBA" id="ARBA00023180"/>
    </source>
</evidence>
<dbReference type="InterPro" id="IPR016017">
    <property type="entry name" value="GDNF/GAS1"/>
</dbReference>
<evidence type="ECO:0000256" key="3">
    <source>
        <dbReference type="ARBA" id="ARBA00022475"/>
    </source>
</evidence>
<dbReference type="SUPFAM" id="SSF110035">
    <property type="entry name" value="GDNF receptor-like"/>
    <property type="match status" value="1"/>
</dbReference>
<reference evidence="12" key="2">
    <citation type="submission" date="2020-08" db="EMBL/GenBank/DDBJ databases">
        <authorList>
            <person name="Kikuchi T."/>
        </authorList>
    </citation>
    <scope>NUCLEOTIDE SEQUENCE</scope>
    <source>
        <strain evidence="11">Ka4C1</strain>
    </source>
</reference>
<evidence type="ECO:0000256" key="4">
    <source>
        <dbReference type="ARBA" id="ARBA00022729"/>
    </source>
</evidence>
<protein>
    <submittedName>
        <fullName evidence="11">(pine wood nematode) hypothetical protein</fullName>
    </submittedName>
</protein>
<organism evidence="13 15">
    <name type="scientific">Bursaphelenchus xylophilus</name>
    <name type="common">Pinewood nematode worm</name>
    <name type="synonym">Aphelenchoides xylophilus</name>
    <dbReference type="NCBI Taxonomy" id="6326"/>
    <lineage>
        <taxon>Eukaryota</taxon>
        <taxon>Metazoa</taxon>
        <taxon>Ecdysozoa</taxon>
        <taxon>Nematoda</taxon>
        <taxon>Chromadorea</taxon>
        <taxon>Rhabditida</taxon>
        <taxon>Tylenchina</taxon>
        <taxon>Tylenchomorpha</taxon>
        <taxon>Aphelenchoidea</taxon>
        <taxon>Aphelenchoididae</taxon>
        <taxon>Bursaphelenchus</taxon>
    </lineage>
</organism>
<evidence type="ECO:0000256" key="2">
    <source>
        <dbReference type="ARBA" id="ARBA00005961"/>
    </source>
</evidence>
<feature type="compositionally biased region" description="Polar residues" evidence="8">
    <location>
        <begin position="310"/>
        <end position="322"/>
    </location>
</feature>
<proteinExistence type="inferred from homology"/>
<sequence>MLLNCASSWRQLHNVQRQLVVLIVAVAVNAVVVYNAGRKSTCSKPFTECEMDETCRWHMSELQMKCRLELEHCRRDQCAAAMRRFSRYVTKEILEGMMFCQCAFSDVQCKHQQQWMYPRCLYESYRVKPKKSCTQTVKYCQHDSYCHRTLLAFNRSCPIGAGAAGECKAKDLHRCRIALIGIRGTDLESPCYCNQDDDTCLENQNMVLPNNPCVEQAMAQFSGETDGSLSVETEELVPSEHTPKNEQRRRGKSRKTTTTTTTTTTDKPSESSKEEEEIEEQEERPTSEDEQTEPTEAEELAVKEEKIPEETTNSTDSTATQSVTVPMAIKQTTVPSKGIKVVVKTNTSTTPKVINDDKLVTQTPPPEGGCKARNIEGDWISHYKNTLFRQYNDLSGRCSSWCQCFENETFSCEPLSCLAEGSCITPQTTVAFGERLYIESRGACLCQSGKFICDTSEKLVELEPGLYISLGFSRAELDEIKKKVPKPLLEKCGLVSPSRSVAKDIASRLQYALERVLPKDTLCRVAMIEEHSYDSVILLQIQWYGVDPFVNTTEPHWHIGKLEKICSPYVRQLEYNFMMERSDRYQLVLSTVKQLRVYDLLDGLPKSAAKLPNFQCLEKFLILVLCVFHFVWRI</sequence>
<comment type="similarity">
    <text evidence="2">Belongs to the GDNFR family.</text>
</comment>
<keyword evidence="9" id="KW-0812">Transmembrane</keyword>
<dbReference type="GO" id="GO:0038023">
    <property type="term" value="F:signaling receptor activity"/>
    <property type="evidence" value="ECO:0007669"/>
    <property type="project" value="InterPro"/>
</dbReference>
<evidence type="ECO:0000256" key="8">
    <source>
        <dbReference type="SAM" id="MobiDB-lite"/>
    </source>
</evidence>
<dbReference type="GO" id="GO:0009897">
    <property type="term" value="C:external side of plasma membrane"/>
    <property type="evidence" value="ECO:0007669"/>
    <property type="project" value="TreeGrafter"/>
</dbReference>
<feature type="compositionally biased region" description="Basic and acidic residues" evidence="8">
    <location>
        <begin position="300"/>
        <end position="309"/>
    </location>
</feature>
<feature type="region of interest" description="Disordered" evidence="8">
    <location>
        <begin position="224"/>
        <end position="322"/>
    </location>
</feature>
<feature type="transmembrane region" description="Helical" evidence="9">
    <location>
        <begin position="19"/>
        <end position="37"/>
    </location>
</feature>
<evidence type="ECO:0000256" key="9">
    <source>
        <dbReference type="SAM" id="Phobius"/>
    </source>
</evidence>
<keyword evidence="14" id="KW-1185">Reference proteome</keyword>
<dbReference type="GO" id="GO:0007399">
    <property type="term" value="P:nervous system development"/>
    <property type="evidence" value="ECO:0007669"/>
    <property type="project" value="TreeGrafter"/>
</dbReference>
<feature type="compositionally biased region" description="Acidic residues" evidence="8">
    <location>
        <begin position="273"/>
        <end position="299"/>
    </location>
</feature>
<dbReference type="Proteomes" id="UP000582659">
    <property type="component" value="Unassembled WGS sequence"/>
</dbReference>
<evidence type="ECO:0000313" key="15">
    <source>
        <dbReference type="WBParaSite" id="BXY_0065400.1"/>
    </source>
</evidence>
<reference evidence="15" key="1">
    <citation type="submission" date="2016-11" db="UniProtKB">
        <authorList>
            <consortium name="WormBaseParasite"/>
        </authorList>
    </citation>
    <scope>IDENTIFICATION</scope>
</reference>
<evidence type="ECO:0000259" key="10">
    <source>
        <dbReference type="SMART" id="SM00907"/>
    </source>
</evidence>
<dbReference type="EMBL" id="CAJFDI010000004">
    <property type="protein sequence ID" value="CAD5228543.1"/>
    <property type="molecule type" value="Genomic_DNA"/>
</dbReference>
<accession>A0A1I7RIX2</accession>
<feature type="compositionally biased region" description="Low complexity" evidence="8">
    <location>
        <begin position="256"/>
        <end position="266"/>
    </location>
</feature>
<dbReference type="AlphaFoldDB" id="A0A1I7RIX2"/>
<evidence type="ECO:0000313" key="13">
    <source>
        <dbReference type="Proteomes" id="UP000095284"/>
    </source>
</evidence>
<keyword evidence="5 9" id="KW-0472">Membrane</keyword>
<evidence type="ECO:0000313" key="12">
    <source>
        <dbReference type="EMBL" id="CAG9119152.1"/>
    </source>
</evidence>
<dbReference type="SMR" id="A0A1I7RIX2"/>
<dbReference type="Proteomes" id="UP000659654">
    <property type="component" value="Unassembled WGS sequence"/>
</dbReference>
<evidence type="ECO:0000256" key="1">
    <source>
        <dbReference type="ARBA" id="ARBA00004236"/>
    </source>
</evidence>
<evidence type="ECO:0000313" key="14">
    <source>
        <dbReference type="Proteomes" id="UP000659654"/>
    </source>
</evidence>
<dbReference type="Pfam" id="PF02351">
    <property type="entry name" value="GDNF"/>
    <property type="match status" value="1"/>
</dbReference>
<evidence type="ECO:0000313" key="11">
    <source>
        <dbReference type="EMBL" id="CAD5228543.1"/>
    </source>
</evidence>
<dbReference type="PANTHER" id="PTHR10269">
    <property type="entry name" value="GDNF RECEPTOR ALPHA"/>
    <property type="match status" value="1"/>
</dbReference>
<keyword evidence="4" id="KW-0732">Signal</keyword>
<dbReference type="GO" id="GO:0007169">
    <property type="term" value="P:cell surface receptor protein tyrosine kinase signaling pathway"/>
    <property type="evidence" value="ECO:0007669"/>
    <property type="project" value="UniProtKB-ARBA"/>
</dbReference>
<name>A0A1I7RIX2_BURXY</name>
<keyword evidence="6" id="KW-0675">Receptor</keyword>
<evidence type="ECO:0000256" key="5">
    <source>
        <dbReference type="ARBA" id="ARBA00023136"/>
    </source>
</evidence>
<dbReference type="PANTHER" id="PTHR10269:SF12">
    <property type="entry name" value="GLIAL CELL LINE-DERIVED NEUROTROPHIC FAMILY RECEPTOR-LIKE, ISOFORM E"/>
    <property type="match status" value="1"/>
</dbReference>
<evidence type="ECO:0000256" key="6">
    <source>
        <dbReference type="ARBA" id="ARBA00023170"/>
    </source>
</evidence>
<dbReference type="InterPro" id="IPR003438">
    <property type="entry name" value="GDNF_rcpt"/>
</dbReference>
<dbReference type="OrthoDB" id="6374728at2759"/>
<feature type="domain" description="GDNF/GAS1" evidence="10">
    <location>
        <begin position="42"/>
        <end position="120"/>
    </location>
</feature>
<dbReference type="Proteomes" id="UP000095284">
    <property type="component" value="Unplaced"/>
</dbReference>
<keyword evidence="3" id="KW-1003">Cell membrane</keyword>
<dbReference type="WBParaSite" id="BXY_0065400.1">
    <property type="protein sequence ID" value="BXY_0065400.1"/>
    <property type="gene ID" value="BXY_0065400"/>
</dbReference>
<dbReference type="eggNOG" id="ENOG502QVX5">
    <property type="taxonomic scope" value="Eukaryota"/>
</dbReference>
<dbReference type="EMBL" id="CAJFCV020000004">
    <property type="protein sequence ID" value="CAG9119152.1"/>
    <property type="molecule type" value="Genomic_DNA"/>
</dbReference>
<gene>
    <name evidence="11" type="ORF">BXYJ_LOCUS10497</name>
</gene>
<keyword evidence="9" id="KW-1133">Transmembrane helix</keyword>
<comment type="subcellular location">
    <subcellularLocation>
        <location evidence="1">Cell membrane</location>
    </subcellularLocation>
</comment>
<dbReference type="SMART" id="SM00907">
    <property type="entry name" value="GDNF"/>
    <property type="match status" value="2"/>
</dbReference>
<dbReference type="GO" id="GO:0043235">
    <property type="term" value="C:receptor complex"/>
    <property type="evidence" value="ECO:0007669"/>
    <property type="project" value="TreeGrafter"/>
</dbReference>
<dbReference type="InterPro" id="IPR037193">
    <property type="entry name" value="GDNF_alpha"/>
</dbReference>
<feature type="domain" description="GDNF/GAS1" evidence="10">
    <location>
        <begin position="133"/>
        <end position="213"/>
    </location>
</feature>